<evidence type="ECO:0000256" key="6">
    <source>
        <dbReference type="ARBA" id="ARBA00022679"/>
    </source>
</evidence>
<dbReference type="SMART" id="SM00091">
    <property type="entry name" value="PAS"/>
    <property type="match status" value="2"/>
</dbReference>
<keyword evidence="7" id="KW-0812">Transmembrane</keyword>
<proteinExistence type="predicted"/>
<dbReference type="CDD" id="cd00130">
    <property type="entry name" value="PAS"/>
    <property type="match status" value="1"/>
</dbReference>
<evidence type="ECO:0000313" key="18">
    <source>
        <dbReference type="Proteomes" id="UP000598146"/>
    </source>
</evidence>
<dbReference type="InterPro" id="IPR036097">
    <property type="entry name" value="HisK_dim/P_sf"/>
</dbReference>
<dbReference type="InterPro" id="IPR003594">
    <property type="entry name" value="HATPase_dom"/>
</dbReference>
<dbReference type="SUPFAM" id="SSF47384">
    <property type="entry name" value="Homodimeric domain of signal transducing histidine kinase"/>
    <property type="match status" value="1"/>
</dbReference>
<dbReference type="Pfam" id="PF02518">
    <property type="entry name" value="HATPase_c"/>
    <property type="match status" value="1"/>
</dbReference>
<name>A0A931CHQ0_9ACTN</name>
<dbReference type="GO" id="GO:0005886">
    <property type="term" value="C:plasma membrane"/>
    <property type="evidence" value="ECO:0007669"/>
    <property type="project" value="UniProtKB-SubCell"/>
</dbReference>
<dbReference type="InterPro" id="IPR013656">
    <property type="entry name" value="PAS_4"/>
</dbReference>
<evidence type="ECO:0000256" key="10">
    <source>
        <dbReference type="ARBA" id="ARBA00022840"/>
    </source>
</evidence>
<dbReference type="PROSITE" id="PS50112">
    <property type="entry name" value="PAS"/>
    <property type="match status" value="1"/>
</dbReference>
<sequence length="700" mass="76196">MNFQKLFESAPGLYLVLDPELRIAAVSDNYLRATMTERREILGRNLFEVFPDNPEDLEATGVANLRASLERVIRRQVPDTMAVQKYDVSRPAGGGFEVRYWSPRNTPILGPDGQLTHIIHQVEDVTELVLLQQQDDQVQQQTAELQARTEHMQAEILRRSDELHQANRFLAALLENLDVGVAAMSAQGDWTVFNQALRELYDVPEDWAPQLVAQRLAGMTFKPGGAPMPLEQSPLMRALRGEHVRAADVIVQAPDQRERTFVAHAQPITTSDGRRLGAVAALHDVTAVRRAERFRACEQQVMRILSTAPTIEDAAPDVLHAVADSLGWPHAELWLIDSLTDTLHVVAEWSAPRLRLDDPVGGSVDKGVGITGTVWATGQPLWVPDLTDSAHLATEESLARAQACDHQGIRTVLAVPVRDGETVLGVLTCYANTPEYDKDLLAVLLGSIASQIGLFVATHRAADLRGQLSRTRDDFLTLVGHQLRTPLAIIASNAALLTDDPDFSADDVRLMLQAIDRNAGSLCDLVDDLLELAGLESGHLKLTVTALDLADVVAAAVAAAEQAATANAVRMHTDLPDHLAMHGDAARLRQLVDNLISNAIKYSPDGGDVHIQLSDQAGVAELRISDRGIGIPPADHHQLFGRFYRASNVAHQGIPGLGLGLALARTIAELHHGTITLHTAHQPGTSLLLRLPGYPAVPER</sequence>
<evidence type="ECO:0000256" key="9">
    <source>
        <dbReference type="ARBA" id="ARBA00022777"/>
    </source>
</evidence>
<keyword evidence="11" id="KW-1133">Transmembrane helix</keyword>
<dbReference type="AlphaFoldDB" id="A0A931CHQ0"/>
<evidence type="ECO:0000256" key="3">
    <source>
        <dbReference type="ARBA" id="ARBA00004236"/>
    </source>
</evidence>
<comment type="caution">
    <text evidence="17">The sequence shown here is derived from an EMBL/GenBank/DDBJ whole genome shotgun (WGS) entry which is preliminary data.</text>
</comment>
<dbReference type="Proteomes" id="UP000598146">
    <property type="component" value="Unassembled WGS sequence"/>
</dbReference>
<keyword evidence="18" id="KW-1185">Reference proteome</keyword>
<dbReference type="RefSeq" id="WP_196419118.1">
    <property type="nucleotide sequence ID" value="NZ_JADQTO010000026.1"/>
</dbReference>
<feature type="domain" description="PAS" evidence="16">
    <location>
        <begin position="1"/>
        <end position="76"/>
    </location>
</feature>
<dbReference type="Pfam" id="PF13185">
    <property type="entry name" value="GAF_2"/>
    <property type="match status" value="1"/>
</dbReference>
<keyword evidence="9" id="KW-0418">Kinase</keyword>
<dbReference type="SMART" id="SM00388">
    <property type="entry name" value="HisKA"/>
    <property type="match status" value="1"/>
</dbReference>
<dbReference type="CDD" id="cd00075">
    <property type="entry name" value="HATPase"/>
    <property type="match status" value="1"/>
</dbReference>
<evidence type="ECO:0000313" key="17">
    <source>
        <dbReference type="EMBL" id="MBG0567351.1"/>
    </source>
</evidence>
<dbReference type="PROSITE" id="PS50109">
    <property type="entry name" value="HIS_KIN"/>
    <property type="match status" value="1"/>
</dbReference>
<keyword evidence="13" id="KW-0472">Membrane</keyword>
<evidence type="ECO:0000259" key="15">
    <source>
        <dbReference type="PROSITE" id="PS50109"/>
    </source>
</evidence>
<dbReference type="Gene3D" id="1.10.287.130">
    <property type="match status" value="1"/>
</dbReference>
<evidence type="ECO:0000259" key="16">
    <source>
        <dbReference type="PROSITE" id="PS50112"/>
    </source>
</evidence>
<dbReference type="PANTHER" id="PTHR42878:SF7">
    <property type="entry name" value="SENSOR HISTIDINE KINASE GLRK"/>
    <property type="match status" value="1"/>
</dbReference>
<dbReference type="CDD" id="cd00082">
    <property type="entry name" value="HisKA"/>
    <property type="match status" value="1"/>
</dbReference>
<dbReference type="SUPFAM" id="SSF55874">
    <property type="entry name" value="ATPase domain of HSP90 chaperone/DNA topoisomerase II/histidine kinase"/>
    <property type="match status" value="1"/>
</dbReference>
<dbReference type="FunFam" id="3.30.565.10:FF:000006">
    <property type="entry name" value="Sensor histidine kinase WalK"/>
    <property type="match status" value="1"/>
</dbReference>
<evidence type="ECO:0000256" key="8">
    <source>
        <dbReference type="ARBA" id="ARBA00022741"/>
    </source>
</evidence>
<dbReference type="GO" id="GO:0000156">
    <property type="term" value="F:phosphorelay response regulator activity"/>
    <property type="evidence" value="ECO:0007669"/>
    <property type="project" value="TreeGrafter"/>
</dbReference>
<dbReference type="GO" id="GO:0007234">
    <property type="term" value="P:osmosensory signaling via phosphorelay pathway"/>
    <property type="evidence" value="ECO:0007669"/>
    <property type="project" value="TreeGrafter"/>
</dbReference>
<dbReference type="SMART" id="SM00387">
    <property type="entry name" value="HATPase_c"/>
    <property type="match status" value="1"/>
</dbReference>
<dbReference type="InterPro" id="IPR005467">
    <property type="entry name" value="His_kinase_dom"/>
</dbReference>
<dbReference type="GO" id="GO:0005524">
    <property type="term" value="F:ATP binding"/>
    <property type="evidence" value="ECO:0007669"/>
    <property type="project" value="UniProtKB-KW"/>
</dbReference>
<evidence type="ECO:0000256" key="12">
    <source>
        <dbReference type="ARBA" id="ARBA00023012"/>
    </source>
</evidence>
<evidence type="ECO:0000256" key="1">
    <source>
        <dbReference type="ARBA" id="ARBA00000085"/>
    </source>
</evidence>
<dbReference type="SMART" id="SM00065">
    <property type="entry name" value="GAF"/>
    <property type="match status" value="1"/>
</dbReference>
<evidence type="ECO:0000256" key="4">
    <source>
        <dbReference type="ARBA" id="ARBA00012438"/>
    </source>
</evidence>
<protein>
    <recommendedName>
        <fullName evidence="14">Sensor-like histidine kinase SenX3</fullName>
        <ecNumber evidence="4">2.7.13.3</ecNumber>
    </recommendedName>
</protein>
<dbReference type="InterPro" id="IPR000014">
    <property type="entry name" value="PAS"/>
</dbReference>
<evidence type="ECO:0000256" key="7">
    <source>
        <dbReference type="ARBA" id="ARBA00022692"/>
    </source>
</evidence>
<dbReference type="InterPro" id="IPR003661">
    <property type="entry name" value="HisK_dim/P_dom"/>
</dbReference>
<accession>A0A931CHQ0</accession>
<evidence type="ECO:0000256" key="2">
    <source>
        <dbReference type="ARBA" id="ARBA00004141"/>
    </source>
</evidence>
<dbReference type="InterPro" id="IPR029016">
    <property type="entry name" value="GAF-like_dom_sf"/>
</dbReference>
<dbReference type="SUPFAM" id="SSF55781">
    <property type="entry name" value="GAF domain-like"/>
    <property type="match status" value="1"/>
</dbReference>
<evidence type="ECO:0000256" key="14">
    <source>
        <dbReference type="ARBA" id="ARBA00039401"/>
    </source>
</evidence>
<evidence type="ECO:0000256" key="11">
    <source>
        <dbReference type="ARBA" id="ARBA00022989"/>
    </source>
</evidence>
<comment type="catalytic activity">
    <reaction evidence="1">
        <text>ATP + protein L-histidine = ADP + protein N-phospho-L-histidine.</text>
        <dbReference type="EC" id="2.7.13.3"/>
    </reaction>
</comment>
<evidence type="ECO:0000256" key="13">
    <source>
        <dbReference type="ARBA" id="ARBA00023136"/>
    </source>
</evidence>
<dbReference type="Pfam" id="PF00512">
    <property type="entry name" value="HisKA"/>
    <property type="match status" value="1"/>
</dbReference>
<dbReference type="PANTHER" id="PTHR42878">
    <property type="entry name" value="TWO-COMPONENT HISTIDINE KINASE"/>
    <property type="match status" value="1"/>
</dbReference>
<keyword evidence="6" id="KW-0808">Transferase</keyword>
<keyword evidence="10" id="KW-0067">ATP-binding</keyword>
<dbReference type="EMBL" id="JADQTO010000026">
    <property type="protein sequence ID" value="MBG0567351.1"/>
    <property type="molecule type" value="Genomic_DNA"/>
</dbReference>
<dbReference type="Gene3D" id="3.30.450.20">
    <property type="entry name" value="PAS domain"/>
    <property type="match status" value="2"/>
</dbReference>
<gene>
    <name evidence="17" type="ORF">I4J89_38475</name>
</gene>
<keyword evidence="12" id="KW-0902">Two-component regulatory system</keyword>
<dbReference type="InterPro" id="IPR003018">
    <property type="entry name" value="GAF"/>
</dbReference>
<dbReference type="InterPro" id="IPR050351">
    <property type="entry name" value="BphY/WalK/GraS-like"/>
</dbReference>
<organism evidence="17 18">
    <name type="scientific">Actinoplanes aureus</name>
    <dbReference type="NCBI Taxonomy" id="2792083"/>
    <lineage>
        <taxon>Bacteria</taxon>
        <taxon>Bacillati</taxon>
        <taxon>Actinomycetota</taxon>
        <taxon>Actinomycetes</taxon>
        <taxon>Micromonosporales</taxon>
        <taxon>Micromonosporaceae</taxon>
        <taxon>Actinoplanes</taxon>
    </lineage>
</organism>
<dbReference type="Gene3D" id="3.30.450.40">
    <property type="match status" value="1"/>
</dbReference>
<dbReference type="Gene3D" id="3.30.565.10">
    <property type="entry name" value="Histidine kinase-like ATPase, C-terminal domain"/>
    <property type="match status" value="1"/>
</dbReference>
<dbReference type="InterPro" id="IPR035965">
    <property type="entry name" value="PAS-like_dom_sf"/>
</dbReference>
<dbReference type="GO" id="GO:0000155">
    <property type="term" value="F:phosphorelay sensor kinase activity"/>
    <property type="evidence" value="ECO:0007669"/>
    <property type="project" value="InterPro"/>
</dbReference>
<dbReference type="Pfam" id="PF08448">
    <property type="entry name" value="PAS_4"/>
    <property type="match status" value="2"/>
</dbReference>
<dbReference type="InterPro" id="IPR036890">
    <property type="entry name" value="HATPase_C_sf"/>
</dbReference>
<dbReference type="SUPFAM" id="SSF55785">
    <property type="entry name" value="PYP-like sensor domain (PAS domain)"/>
    <property type="match status" value="2"/>
</dbReference>
<dbReference type="PRINTS" id="PR00344">
    <property type="entry name" value="BCTRLSENSOR"/>
</dbReference>
<comment type="subcellular location">
    <subcellularLocation>
        <location evidence="3">Cell membrane</location>
    </subcellularLocation>
    <subcellularLocation>
        <location evidence="2">Membrane</location>
        <topology evidence="2">Multi-pass membrane protein</topology>
    </subcellularLocation>
</comment>
<keyword evidence="8" id="KW-0547">Nucleotide-binding</keyword>
<evidence type="ECO:0000256" key="5">
    <source>
        <dbReference type="ARBA" id="ARBA00022553"/>
    </source>
</evidence>
<dbReference type="GO" id="GO:0030295">
    <property type="term" value="F:protein kinase activator activity"/>
    <property type="evidence" value="ECO:0007669"/>
    <property type="project" value="TreeGrafter"/>
</dbReference>
<keyword evidence="5" id="KW-0597">Phosphoprotein</keyword>
<feature type="domain" description="Histidine kinase" evidence="15">
    <location>
        <begin position="478"/>
        <end position="695"/>
    </location>
</feature>
<dbReference type="InterPro" id="IPR004358">
    <property type="entry name" value="Sig_transdc_His_kin-like_C"/>
</dbReference>
<dbReference type="EC" id="2.7.13.3" evidence="4"/>
<reference evidence="17" key="1">
    <citation type="submission" date="2020-11" db="EMBL/GenBank/DDBJ databases">
        <title>Isolation and identification of active actinomycetes.</title>
        <authorList>
            <person name="Sun X."/>
        </authorList>
    </citation>
    <scope>NUCLEOTIDE SEQUENCE</scope>
    <source>
        <strain evidence="17">NEAU-A11</strain>
    </source>
</reference>